<evidence type="ECO:0000256" key="2">
    <source>
        <dbReference type="ARBA" id="ARBA00007122"/>
    </source>
</evidence>
<dbReference type="FunFam" id="3.40.50.720:FF:000004">
    <property type="entry name" value="Adenosylhomocysteinase"/>
    <property type="match status" value="1"/>
</dbReference>
<evidence type="ECO:0000256" key="1">
    <source>
        <dbReference type="ARBA" id="ARBA00001911"/>
    </source>
</evidence>
<keyword evidence="5" id="KW-0520">NAD</keyword>
<dbReference type="NCBIfam" id="TIGR00936">
    <property type="entry name" value="ahcY"/>
    <property type="match status" value="1"/>
</dbReference>
<keyword evidence="3" id="KW-0554">One-carbon metabolism</keyword>
<dbReference type="GO" id="GO:0005829">
    <property type="term" value="C:cytosol"/>
    <property type="evidence" value="ECO:0007669"/>
    <property type="project" value="TreeGrafter"/>
</dbReference>
<evidence type="ECO:0000259" key="7">
    <source>
        <dbReference type="SMART" id="SM00997"/>
    </source>
</evidence>
<dbReference type="AlphaFoldDB" id="A0A381PFC6"/>
<evidence type="ECO:0000256" key="6">
    <source>
        <dbReference type="ARBA" id="ARBA00029440"/>
    </source>
</evidence>
<dbReference type="GO" id="GO:0004013">
    <property type="term" value="F:adenosylhomocysteinase activity"/>
    <property type="evidence" value="ECO:0007669"/>
    <property type="project" value="TreeGrafter"/>
</dbReference>
<dbReference type="EMBL" id="UINC01000943">
    <property type="protein sequence ID" value="SUZ64829.1"/>
    <property type="molecule type" value="Genomic_DNA"/>
</dbReference>
<dbReference type="PROSITE" id="PS00739">
    <property type="entry name" value="ADOHCYASE_2"/>
    <property type="match status" value="1"/>
</dbReference>
<dbReference type="SUPFAM" id="SSF51735">
    <property type="entry name" value="NAD(P)-binding Rossmann-fold domains"/>
    <property type="match status" value="1"/>
</dbReference>
<dbReference type="Gene3D" id="3.40.50.720">
    <property type="entry name" value="NAD(P)-binding Rossmann-like Domain"/>
    <property type="match status" value="1"/>
</dbReference>
<dbReference type="PROSITE" id="PS00738">
    <property type="entry name" value="ADOHCYASE_1"/>
    <property type="match status" value="1"/>
</dbReference>
<sequence>MSELAVKDIVEKVPYKIKDIGLAKDGRNAIEISEKEMPGLMATRAKYGPDKPLKGKKITGSLHMTIETAVLIETLVDLGADVRWASCNIFSTQDHAAAAIADAGVPVFAWKGESLEEYWWCTMQALTFPDGSGPDLIVDDGGDATLLIHKGYELEEFYKKNNYAPEIKTTIEEEQVIEKLLRDILDKSPMHWHSITENIIGVSEETTTGVHRLVQMEKDGHLLFPAYNVNDSVTKSKFDNVYGCRESLADGLKRSLDIMVAGKTVLICGYGDVGKGCAQSLRGYGARVLITEIDPICALQAAMEGYEVTRIEDVIDEVHIFVTTTGNKDIITKDHMYQMRDQAVVCNIGHFDNEIQVNAVNDDESVTKENIKPQLDRYSFPDGHQVFMLAEGRLMNLGCATGHPSFVMSNSFT</sequence>
<reference evidence="8" key="1">
    <citation type="submission" date="2018-05" db="EMBL/GenBank/DDBJ databases">
        <authorList>
            <person name="Lanie J.A."/>
            <person name="Ng W.-L."/>
            <person name="Kazmierczak K.M."/>
            <person name="Andrzejewski T.M."/>
            <person name="Davidsen T.M."/>
            <person name="Wayne K.J."/>
            <person name="Tettelin H."/>
            <person name="Glass J.I."/>
            <person name="Rusch D."/>
            <person name="Podicherti R."/>
            <person name="Tsui H.-C.T."/>
            <person name="Winkler M.E."/>
        </authorList>
    </citation>
    <scope>NUCLEOTIDE SEQUENCE</scope>
</reference>
<dbReference type="InterPro" id="IPR020082">
    <property type="entry name" value="S-Ado-L-homoCys_hydrolase_CS"/>
</dbReference>
<dbReference type="PANTHER" id="PTHR23420">
    <property type="entry name" value="ADENOSYLHOMOCYSTEINASE"/>
    <property type="match status" value="1"/>
</dbReference>
<comment type="similarity">
    <text evidence="2">Belongs to the adenosylhomocysteinase family.</text>
</comment>
<dbReference type="InterPro" id="IPR042172">
    <property type="entry name" value="Adenosylhomocyst_ase-like_sf"/>
</dbReference>
<dbReference type="PANTHER" id="PTHR23420:SF0">
    <property type="entry name" value="ADENOSYLHOMOCYSTEINASE"/>
    <property type="match status" value="1"/>
</dbReference>
<dbReference type="Pfam" id="PF05221">
    <property type="entry name" value="AdoHcyase"/>
    <property type="match status" value="1"/>
</dbReference>
<name>A0A381PFC6_9ZZZZ</name>
<protein>
    <recommendedName>
        <fullName evidence="7">S-adenosyl-L-homocysteine hydrolase NAD binding domain-containing protein</fullName>
    </recommendedName>
</protein>
<evidence type="ECO:0000256" key="5">
    <source>
        <dbReference type="ARBA" id="ARBA00023027"/>
    </source>
</evidence>
<dbReference type="SMART" id="SM00997">
    <property type="entry name" value="AdoHcyase_NAD"/>
    <property type="match status" value="1"/>
</dbReference>
<evidence type="ECO:0000256" key="4">
    <source>
        <dbReference type="ARBA" id="ARBA00022801"/>
    </source>
</evidence>
<evidence type="ECO:0000313" key="8">
    <source>
        <dbReference type="EMBL" id="SUZ64829.1"/>
    </source>
</evidence>
<dbReference type="SUPFAM" id="SSF52283">
    <property type="entry name" value="Formate/glycerate dehydrogenase catalytic domain-like"/>
    <property type="match status" value="1"/>
</dbReference>
<feature type="non-terminal residue" evidence="8">
    <location>
        <position position="413"/>
    </location>
</feature>
<dbReference type="Pfam" id="PF00670">
    <property type="entry name" value="AdoHcyase_NAD"/>
    <property type="match status" value="1"/>
</dbReference>
<dbReference type="InterPro" id="IPR036291">
    <property type="entry name" value="NAD(P)-bd_dom_sf"/>
</dbReference>
<keyword evidence="4" id="KW-0378">Hydrolase</keyword>
<comment type="cofactor">
    <cofactor evidence="1">
        <name>NAD(+)</name>
        <dbReference type="ChEBI" id="CHEBI:57540"/>
    </cofactor>
</comment>
<feature type="domain" description="S-adenosyl-L-homocysteine hydrolase NAD binding" evidence="7">
    <location>
        <begin position="240"/>
        <end position="402"/>
    </location>
</feature>
<proteinExistence type="inferred from homology"/>
<dbReference type="GO" id="GO:0033353">
    <property type="term" value="P:S-adenosylmethionine cycle"/>
    <property type="evidence" value="ECO:0007669"/>
    <property type="project" value="TreeGrafter"/>
</dbReference>
<accession>A0A381PFC6</accession>
<dbReference type="PIRSF" id="PIRSF001109">
    <property type="entry name" value="Ad_hcy_hydrolase"/>
    <property type="match status" value="1"/>
</dbReference>
<dbReference type="Gene3D" id="3.40.50.1480">
    <property type="entry name" value="Adenosylhomocysteinase-like"/>
    <property type="match status" value="1"/>
</dbReference>
<dbReference type="InterPro" id="IPR000043">
    <property type="entry name" value="Adenosylhomocysteinase-like"/>
</dbReference>
<dbReference type="InterPro" id="IPR015878">
    <property type="entry name" value="Ado_hCys_hydrolase_NAD-bd"/>
</dbReference>
<evidence type="ECO:0000256" key="3">
    <source>
        <dbReference type="ARBA" id="ARBA00022563"/>
    </source>
</evidence>
<dbReference type="GO" id="GO:0006730">
    <property type="term" value="P:one-carbon metabolic process"/>
    <property type="evidence" value="ECO:0007669"/>
    <property type="project" value="UniProtKB-KW"/>
</dbReference>
<gene>
    <name evidence="8" type="ORF">METZ01_LOCUS17683</name>
</gene>
<dbReference type="CDD" id="cd00401">
    <property type="entry name" value="SAHH"/>
    <property type="match status" value="1"/>
</dbReference>
<dbReference type="SMART" id="SM00996">
    <property type="entry name" value="AdoHcyase"/>
    <property type="match status" value="1"/>
</dbReference>
<organism evidence="8">
    <name type="scientific">marine metagenome</name>
    <dbReference type="NCBI Taxonomy" id="408172"/>
    <lineage>
        <taxon>unclassified sequences</taxon>
        <taxon>metagenomes</taxon>
        <taxon>ecological metagenomes</taxon>
    </lineage>
</organism>
<comment type="pathway">
    <text evidence="6">Amino-acid biosynthesis.</text>
</comment>